<name>A0A3L6PRN2_PANMI</name>
<organism evidence="1 2">
    <name type="scientific">Panicum miliaceum</name>
    <name type="common">Proso millet</name>
    <name type="synonym">Broomcorn millet</name>
    <dbReference type="NCBI Taxonomy" id="4540"/>
    <lineage>
        <taxon>Eukaryota</taxon>
        <taxon>Viridiplantae</taxon>
        <taxon>Streptophyta</taxon>
        <taxon>Embryophyta</taxon>
        <taxon>Tracheophyta</taxon>
        <taxon>Spermatophyta</taxon>
        <taxon>Magnoliopsida</taxon>
        <taxon>Liliopsida</taxon>
        <taxon>Poales</taxon>
        <taxon>Poaceae</taxon>
        <taxon>PACMAD clade</taxon>
        <taxon>Panicoideae</taxon>
        <taxon>Panicodae</taxon>
        <taxon>Paniceae</taxon>
        <taxon>Panicinae</taxon>
        <taxon>Panicum</taxon>
        <taxon>Panicum sect. Panicum</taxon>
    </lineage>
</organism>
<evidence type="ECO:0000313" key="2">
    <source>
        <dbReference type="Proteomes" id="UP000275267"/>
    </source>
</evidence>
<dbReference type="AlphaFoldDB" id="A0A3L6PRN2"/>
<accession>A0A3L6PRN2</accession>
<proteinExistence type="predicted"/>
<dbReference type="Proteomes" id="UP000275267">
    <property type="component" value="Unassembled WGS sequence"/>
</dbReference>
<reference evidence="2" key="1">
    <citation type="journal article" date="2019" name="Nat. Commun.">
        <title>The genome of broomcorn millet.</title>
        <authorList>
            <person name="Zou C."/>
            <person name="Miki D."/>
            <person name="Li D."/>
            <person name="Tang Q."/>
            <person name="Xiao L."/>
            <person name="Rajput S."/>
            <person name="Deng P."/>
            <person name="Jia W."/>
            <person name="Huang R."/>
            <person name="Zhang M."/>
            <person name="Sun Y."/>
            <person name="Hu J."/>
            <person name="Fu X."/>
            <person name="Schnable P.S."/>
            <person name="Li F."/>
            <person name="Zhang H."/>
            <person name="Feng B."/>
            <person name="Zhu X."/>
            <person name="Liu R."/>
            <person name="Schnable J.C."/>
            <person name="Zhu J.-K."/>
            <person name="Zhang H."/>
        </authorList>
    </citation>
    <scope>NUCLEOTIDE SEQUENCE [LARGE SCALE GENOMIC DNA]</scope>
</reference>
<dbReference type="EMBL" id="PQIB02000016">
    <property type="protein sequence ID" value="RLM61859.1"/>
    <property type="molecule type" value="Genomic_DNA"/>
</dbReference>
<comment type="caution">
    <text evidence="1">The sequence shown here is derived from an EMBL/GenBank/DDBJ whole genome shotgun (WGS) entry which is preliminary data.</text>
</comment>
<keyword evidence="2" id="KW-1185">Reference proteome</keyword>
<gene>
    <name evidence="1" type="ORF">C2845_PM14G07070</name>
</gene>
<sequence length="74" mass="8384">MICEFRDTETDMEQTGARVAKEQEQITADGAPTVLNQKRWLLVLYVPMPAPSLATCSMECQPRDEPQLSRPMTQ</sequence>
<evidence type="ECO:0000313" key="1">
    <source>
        <dbReference type="EMBL" id="RLM61859.1"/>
    </source>
</evidence>
<protein>
    <submittedName>
        <fullName evidence="1">Uncharacterized protein</fullName>
    </submittedName>
</protein>